<dbReference type="InterPro" id="IPR027417">
    <property type="entry name" value="P-loop_NTPase"/>
</dbReference>
<feature type="domain" description="AAA+ ATPase" evidence="1">
    <location>
        <begin position="33"/>
        <end position="186"/>
    </location>
</feature>
<organism evidence="2 3">
    <name type="scientific">Flavobacterium frigoritolerans</name>
    <dbReference type="NCBI Taxonomy" id="2987686"/>
    <lineage>
        <taxon>Bacteria</taxon>
        <taxon>Pseudomonadati</taxon>
        <taxon>Bacteroidota</taxon>
        <taxon>Flavobacteriia</taxon>
        <taxon>Flavobacteriales</taxon>
        <taxon>Flavobacteriaceae</taxon>
        <taxon>Flavobacterium</taxon>
    </lineage>
</organism>
<sequence length="209" mass="23880">MARAISTKTLFEKTYKTFAFNGIWGDVLGNPEKGKIWIIYGNEKNGKTTFALKLAEYLSQFESLLYISAEEGTGKSFQETARERAKIDPQNPKIKYLEYIEIEEVEQILDKRQSPKIVFFDNMTIYKDELAYGRFRKLTTKYPNVTMVFIAHEERNEPYTSTAKLCKKLAEIIIRVDGLTAFVAGRCPGGSILINEQTAELVHGSKIKK</sequence>
<dbReference type="Proteomes" id="UP001151133">
    <property type="component" value="Unassembled WGS sequence"/>
</dbReference>
<keyword evidence="3" id="KW-1185">Reference proteome</keyword>
<dbReference type="SUPFAM" id="SSF52540">
    <property type="entry name" value="P-loop containing nucleoside triphosphate hydrolases"/>
    <property type="match status" value="1"/>
</dbReference>
<comment type="caution">
    <text evidence="2">The sequence shown here is derived from an EMBL/GenBank/DDBJ whole genome shotgun (WGS) entry which is preliminary data.</text>
</comment>
<dbReference type="Gene3D" id="3.40.50.300">
    <property type="entry name" value="P-loop containing nucleotide triphosphate hydrolases"/>
    <property type="match status" value="1"/>
</dbReference>
<name>A0A9X3CAB0_9FLAO</name>
<evidence type="ECO:0000259" key="1">
    <source>
        <dbReference type="SMART" id="SM00382"/>
    </source>
</evidence>
<evidence type="ECO:0000313" key="2">
    <source>
        <dbReference type="EMBL" id="MCV9934515.1"/>
    </source>
</evidence>
<dbReference type="InterPro" id="IPR003593">
    <property type="entry name" value="AAA+_ATPase"/>
</dbReference>
<protein>
    <recommendedName>
        <fullName evidence="1">AAA+ ATPase domain-containing protein</fullName>
    </recommendedName>
</protein>
<dbReference type="AlphaFoldDB" id="A0A9X3CAB0"/>
<dbReference type="SMART" id="SM00382">
    <property type="entry name" value="AAA"/>
    <property type="match status" value="1"/>
</dbReference>
<evidence type="ECO:0000313" key="3">
    <source>
        <dbReference type="Proteomes" id="UP001151133"/>
    </source>
</evidence>
<proteinExistence type="predicted"/>
<reference evidence="2" key="1">
    <citation type="submission" date="2022-10" db="EMBL/GenBank/DDBJ databases">
        <title>Two novel species of Flavobacterium.</title>
        <authorList>
            <person name="Liu Q."/>
            <person name="Xin Y.-H."/>
        </authorList>
    </citation>
    <scope>NUCLEOTIDE SEQUENCE</scope>
    <source>
        <strain evidence="2">LS1R47</strain>
    </source>
</reference>
<dbReference type="EMBL" id="JAOZEV010000026">
    <property type="protein sequence ID" value="MCV9934515.1"/>
    <property type="molecule type" value="Genomic_DNA"/>
</dbReference>
<gene>
    <name evidence="2" type="ORF">OIU80_19720</name>
</gene>
<accession>A0A9X3CAB0</accession>
<dbReference type="RefSeq" id="WP_264288684.1">
    <property type="nucleotide sequence ID" value="NZ_JAOZEV010000026.1"/>
</dbReference>